<gene>
    <name evidence="1" type="ORF">ACI1P1_17635</name>
</gene>
<proteinExistence type="predicted"/>
<dbReference type="Proteomes" id="UP001631969">
    <property type="component" value="Unassembled WGS sequence"/>
</dbReference>
<sequence>MLTKWPLINRLPRPLPKKLLPLTAAAAGGLLYLKVWLPYTHIGIPCPVYTVTGFYCPGCGITRMLLALLELEPAQALRFNALPFVLIPLYLLHWTTKRKGMKRTSSVVMGIMLALTLSYGVLRNFEVFYWLAPP</sequence>
<organism evidence="1 2">
    <name type="scientific">Paenibacillus mesotrionivorans</name>
    <dbReference type="NCBI Taxonomy" id="3160968"/>
    <lineage>
        <taxon>Bacteria</taxon>
        <taxon>Bacillati</taxon>
        <taxon>Bacillota</taxon>
        <taxon>Bacilli</taxon>
        <taxon>Bacillales</taxon>
        <taxon>Paenibacillaceae</taxon>
        <taxon>Paenibacillus</taxon>
    </lineage>
</organism>
<name>A0ACC7NZC3_9BACL</name>
<keyword evidence="2" id="KW-1185">Reference proteome</keyword>
<evidence type="ECO:0000313" key="1">
    <source>
        <dbReference type="EMBL" id="MFM9330124.1"/>
    </source>
</evidence>
<dbReference type="EMBL" id="JBJURJ010000011">
    <property type="protein sequence ID" value="MFM9330124.1"/>
    <property type="molecule type" value="Genomic_DNA"/>
</dbReference>
<evidence type="ECO:0000313" key="2">
    <source>
        <dbReference type="Proteomes" id="UP001631969"/>
    </source>
</evidence>
<accession>A0ACC7NZC3</accession>
<comment type="caution">
    <text evidence="1">The sequence shown here is derived from an EMBL/GenBank/DDBJ whole genome shotgun (WGS) entry which is preliminary data.</text>
</comment>
<protein>
    <submittedName>
        <fullName evidence="1">DUF2752 domain-containing protein</fullName>
    </submittedName>
</protein>
<reference evidence="1" key="1">
    <citation type="submission" date="2024-12" db="EMBL/GenBank/DDBJ databases">
        <authorList>
            <person name="Wu N."/>
        </authorList>
    </citation>
    <scope>NUCLEOTIDE SEQUENCE</scope>
    <source>
        <strain evidence="1">P15</strain>
    </source>
</reference>